<keyword evidence="1" id="KW-1133">Transmembrane helix</keyword>
<dbReference type="Proteomes" id="UP001157006">
    <property type="component" value="Chromosome 1S"/>
</dbReference>
<gene>
    <name evidence="2" type="ORF">VFH_I099800</name>
</gene>
<keyword evidence="1" id="KW-0472">Membrane</keyword>
<feature type="transmembrane region" description="Helical" evidence="1">
    <location>
        <begin position="79"/>
        <end position="98"/>
    </location>
</feature>
<name>A0AAV0Z4W2_VICFA</name>
<protein>
    <submittedName>
        <fullName evidence="2">Uncharacterized protein</fullName>
    </submittedName>
</protein>
<proteinExistence type="predicted"/>
<evidence type="ECO:0000313" key="2">
    <source>
        <dbReference type="EMBL" id="CAI8593606.1"/>
    </source>
</evidence>
<organism evidence="2 3">
    <name type="scientific">Vicia faba</name>
    <name type="common">Broad bean</name>
    <name type="synonym">Faba vulgaris</name>
    <dbReference type="NCBI Taxonomy" id="3906"/>
    <lineage>
        <taxon>Eukaryota</taxon>
        <taxon>Viridiplantae</taxon>
        <taxon>Streptophyta</taxon>
        <taxon>Embryophyta</taxon>
        <taxon>Tracheophyta</taxon>
        <taxon>Spermatophyta</taxon>
        <taxon>Magnoliopsida</taxon>
        <taxon>eudicotyledons</taxon>
        <taxon>Gunneridae</taxon>
        <taxon>Pentapetalae</taxon>
        <taxon>rosids</taxon>
        <taxon>fabids</taxon>
        <taxon>Fabales</taxon>
        <taxon>Fabaceae</taxon>
        <taxon>Papilionoideae</taxon>
        <taxon>50 kb inversion clade</taxon>
        <taxon>NPAAA clade</taxon>
        <taxon>Hologalegina</taxon>
        <taxon>IRL clade</taxon>
        <taxon>Fabeae</taxon>
        <taxon>Vicia</taxon>
    </lineage>
</organism>
<dbReference type="EMBL" id="OX451735">
    <property type="protein sequence ID" value="CAI8593606.1"/>
    <property type="molecule type" value="Genomic_DNA"/>
</dbReference>
<reference evidence="2 3" key="1">
    <citation type="submission" date="2023-01" db="EMBL/GenBank/DDBJ databases">
        <authorList>
            <person name="Kreplak J."/>
        </authorList>
    </citation>
    <scope>NUCLEOTIDE SEQUENCE [LARGE SCALE GENOMIC DNA]</scope>
</reference>
<dbReference type="AlphaFoldDB" id="A0AAV0Z4W2"/>
<keyword evidence="1" id="KW-0812">Transmembrane</keyword>
<keyword evidence="3" id="KW-1185">Reference proteome</keyword>
<sequence>MRVVLTAIIPWDYASQGSSQRKQYKERSEKEEEVMEFEAIYLSEKVRCLLKRSEAMTNQRSSGNCCVLCFLSSSSSNSIFFFCYFFLIFLFSVTNLLISNNKDTEI</sequence>
<evidence type="ECO:0000313" key="3">
    <source>
        <dbReference type="Proteomes" id="UP001157006"/>
    </source>
</evidence>
<accession>A0AAV0Z4W2</accession>
<evidence type="ECO:0000256" key="1">
    <source>
        <dbReference type="SAM" id="Phobius"/>
    </source>
</evidence>